<dbReference type="HOGENOM" id="CLU_000445_89_3_11"/>
<evidence type="ECO:0000256" key="7">
    <source>
        <dbReference type="ARBA" id="ARBA00022777"/>
    </source>
</evidence>
<evidence type="ECO:0000256" key="1">
    <source>
        <dbReference type="ARBA" id="ARBA00000085"/>
    </source>
</evidence>
<dbReference type="EMBL" id="CP002343">
    <property type="protein sequence ID" value="ADU47599.1"/>
    <property type="molecule type" value="Genomic_DNA"/>
</dbReference>
<evidence type="ECO:0000256" key="8">
    <source>
        <dbReference type="ARBA" id="ARBA00022989"/>
    </source>
</evidence>
<dbReference type="CDD" id="cd00082">
    <property type="entry name" value="HisKA"/>
    <property type="match status" value="1"/>
</dbReference>
<evidence type="ECO:0000313" key="14">
    <source>
        <dbReference type="EMBL" id="ADU47599.1"/>
    </source>
</evidence>
<comment type="catalytic activity">
    <reaction evidence="1">
        <text>ATP + protein L-histidine = ADP + protein N-phospho-L-histidine.</text>
        <dbReference type="EC" id="2.7.13.3"/>
    </reaction>
</comment>
<dbReference type="InterPro" id="IPR050428">
    <property type="entry name" value="TCS_sensor_his_kinase"/>
</dbReference>
<dbReference type="InterPro" id="IPR036890">
    <property type="entry name" value="HATPase_C_sf"/>
</dbReference>
<evidence type="ECO:0000256" key="3">
    <source>
        <dbReference type="ARBA" id="ARBA00012438"/>
    </source>
</evidence>
<keyword evidence="7 14" id="KW-0418">Kinase</keyword>
<dbReference type="InterPro" id="IPR003594">
    <property type="entry name" value="HATPase_dom"/>
</dbReference>
<feature type="domain" description="Histidine kinase" evidence="12">
    <location>
        <begin position="150"/>
        <end position="367"/>
    </location>
</feature>
<evidence type="ECO:0000256" key="11">
    <source>
        <dbReference type="SAM" id="Phobius"/>
    </source>
</evidence>
<feature type="domain" description="HAMP" evidence="13">
    <location>
        <begin position="90"/>
        <end position="142"/>
    </location>
</feature>
<evidence type="ECO:0000256" key="9">
    <source>
        <dbReference type="ARBA" id="ARBA00023012"/>
    </source>
</evidence>
<accession>E6SDY6</accession>
<dbReference type="Gene3D" id="3.30.565.10">
    <property type="entry name" value="Histidine kinase-like ATPase, C-terminal domain"/>
    <property type="match status" value="1"/>
</dbReference>
<keyword evidence="8 11" id="KW-1133">Transmembrane helix</keyword>
<dbReference type="FunFam" id="3.30.565.10:FF:000006">
    <property type="entry name" value="Sensor histidine kinase WalK"/>
    <property type="match status" value="1"/>
</dbReference>
<evidence type="ECO:0000259" key="13">
    <source>
        <dbReference type="PROSITE" id="PS50885"/>
    </source>
</evidence>
<dbReference type="eggNOG" id="COG2205">
    <property type="taxonomic scope" value="Bacteria"/>
</dbReference>
<dbReference type="EC" id="2.7.13.3" evidence="3"/>
<dbReference type="SUPFAM" id="SSF55874">
    <property type="entry name" value="ATPase domain of HSP90 chaperone/DNA topoisomerase II/histidine kinase"/>
    <property type="match status" value="1"/>
</dbReference>
<dbReference type="STRING" id="710696.Intca_1078"/>
<evidence type="ECO:0000256" key="2">
    <source>
        <dbReference type="ARBA" id="ARBA00004236"/>
    </source>
</evidence>
<dbReference type="OrthoDB" id="9786919at2"/>
<dbReference type="PROSITE" id="PS50885">
    <property type="entry name" value="HAMP"/>
    <property type="match status" value="1"/>
</dbReference>
<evidence type="ECO:0000256" key="4">
    <source>
        <dbReference type="ARBA" id="ARBA00022553"/>
    </source>
</evidence>
<feature type="transmembrane region" description="Helical" evidence="11">
    <location>
        <begin position="7"/>
        <end position="27"/>
    </location>
</feature>
<name>E6SDY6_INTC7</name>
<dbReference type="InterPro" id="IPR003660">
    <property type="entry name" value="HAMP_dom"/>
</dbReference>
<gene>
    <name evidence="14" type="ordered locus">Intca_1078</name>
</gene>
<keyword evidence="4" id="KW-0597">Phosphoprotein</keyword>
<dbReference type="GO" id="GO:0000155">
    <property type="term" value="F:phosphorelay sensor kinase activity"/>
    <property type="evidence" value="ECO:0007669"/>
    <property type="project" value="InterPro"/>
</dbReference>
<feature type="transmembrane region" description="Helical" evidence="11">
    <location>
        <begin position="69"/>
        <end position="89"/>
    </location>
</feature>
<sequence length="367" mass="38846">MNRLAVRLVLSHVLVAVIGAAATYVIVREIAPPFFDENMRTSGMGAAGHGQGQAAGTFRTEFVDAVNQALIIGALVGAVAAALFGVFAARRVIRPLGTVRAATRQMARGRYDVPVPVPHETELAELATDVNTLGRGLADTEARRVRLLGEVGHEMRTPLTVIDGYVEGMIDGVLPSTPEQLGNVSEEVRRLRRLSEDLSMLSRAEEGRLGLSRQQVDVASVVRAAAERLRPQAEDSGLSLVVDVGAVELRALADPDRLARVVTNLVGNAIRATGPGGELHVACRREGDVAVVEVTDNGEGLEEGELERVFERFYRVSGRRVGEHDTGSGIGLTIARGIVREHGGDLTASSAGAGHGATFIARLPLAG</sequence>
<dbReference type="CDD" id="cd00075">
    <property type="entry name" value="HATPase"/>
    <property type="match status" value="1"/>
</dbReference>
<protein>
    <recommendedName>
        <fullName evidence="3">histidine kinase</fullName>
        <ecNumber evidence="3">2.7.13.3</ecNumber>
    </recommendedName>
</protein>
<dbReference type="PROSITE" id="PS50109">
    <property type="entry name" value="HIS_KIN"/>
    <property type="match status" value="1"/>
</dbReference>
<dbReference type="InterPro" id="IPR003661">
    <property type="entry name" value="HisK_dim/P_dom"/>
</dbReference>
<keyword evidence="15" id="KW-1185">Reference proteome</keyword>
<dbReference type="CDD" id="cd06225">
    <property type="entry name" value="HAMP"/>
    <property type="match status" value="1"/>
</dbReference>
<dbReference type="eggNOG" id="COG2770">
    <property type="taxonomic scope" value="Bacteria"/>
</dbReference>
<dbReference type="Pfam" id="PF02518">
    <property type="entry name" value="HATPase_c"/>
    <property type="match status" value="1"/>
</dbReference>
<dbReference type="PRINTS" id="PR00344">
    <property type="entry name" value="BCTRLSENSOR"/>
</dbReference>
<dbReference type="InterPro" id="IPR004358">
    <property type="entry name" value="Sig_transdc_His_kin-like_C"/>
</dbReference>
<dbReference type="InterPro" id="IPR005467">
    <property type="entry name" value="His_kinase_dom"/>
</dbReference>
<keyword evidence="5" id="KW-0808">Transferase</keyword>
<dbReference type="Proteomes" id="UP000008914">
    <property type="component" value="Chromosome"/>
</dbReference>
<dbReference type="RefSeq" id="WP_013491917.1">
    <property type="nucleotide sequence ID" value="NC_014830.1"/>
</dbReference>
<dbReference type="KEGG" id="ica:Intca_1078"/>
<keyword evidence="9" id="KW-0902">Two-component regulatory system</keyword>
<dbReference type="Pfam" id="PF00512">
    <property type="entry name" value="HisKA"/>
    <property type="match status" value="1"/>
</dbReference>
<keyword evidence="6 11" id="KW-0812">Transmembrane</keyword>
<evidence type="ECO:0000256" key="5">
    <source>
        <dbReference type="ARBA" id="ARBA00022679"/>
    </source>
</evidence>
<comment type="subcellular location">
    <subcellularLocation>
        <location evidence="2">Cell membrane</location>
    </subcellularLocation>
</comment>
<dbReference type="Gene3D" id="1.10.287.130">
    <property type="match status" value="1"/>
</dbReference>
<evidence type="ECO:0000256" key="6">
    <source>
        <dbReference type="ARBA" id="ARBA00022692"/>
    </source>
</evidence>
<proteinExistence type="predicted"/>
<dbReference type="GO" id="GO:0005886">
    <property type="term" value="C:plasma membrane"/>
    <property type="evidence" value="ECO:0007669"/>
    <property type="project" value="UniProtKB-SubCell"/>
</dbReference>
<evidence type="ECO:0000313" key="15">
    <source>
        <dbReference type="Proteomes" id="UP000008914"/>
    </source>
</evidence>
<dbReference type="Gene3D" id="6.10.340.10">
    <property type="match status" value="1"/>
</dbReference>
<dbReference type="InterPro" id="IPR036097">
    <property type="entry name" value="HisK_dim/P_sf"/>
</dbReference>
<keyword evidence="10 11" id="KW-0472">Membrane</keyword>
<dbReference type="SMART" id="SM00388">
    <property type="entry name" value="HisKA"/>
    <property type="match status" value="1"/>
</dbReference>
<dbReference type="PANTHER" id="PTHR45436">
    <property type="entry name" value="SENSOR HISTIDINE KINASE YKOH"/>
    <property type="match status" value="1"/>
</dbReference>
<dbReference type="SUPFAM" id="SSF158472">
    <property type="entry name" value="HAMP domain-like"/>
    <property type="match status" value="1"/>
</dbReference>
<dbReference type="SMART" id="SM00304">
    <property type="entry name" value="HAMP"/>
    <property type="match status" value="1"/>
</dbReference>
<organism evidence="14 15">
    <name type="scientific">Intrasporangium calvum (strain ATCC 23552 / DSM 43043 / JCM 3097 / NBRC 12989 / NCIMB 10167 / NRRL B-3866 / 7 KIP)</name>
    <dbReference type="NCBI Taxonomy" id="710696"/>
    <lineage>
        <taxon>Bacteria</taxon>
        <taxon>Bacillati</taxon>
        <taxon>Actinomycetota</taxon>
        <taxon>Actinomycetes</taxon>
        <taxon>Micrococcales</taxon>
        <taxon>Intrasporangiaceae</taxon>
        <taxon>Intrasporangium</taxon>
    </lineage>
</organism>
<dbReference type="Pfam" id="PF00672">
    <property type="entry name" value="HAMP"/>
    <property type="match status" value="1"/>
</dbReference>
<reference evidence="14 15" key="1">
    <citation type="journal article" date="2010" name="Stand. Genomic Sci.">
        <title>Complete genome sequence of Intrasporangium calvum type strain (7 KIP).</title>
        <authorList>
            <person name="Del Rio T.G."/>
            <person name="Chertkov O."/>
            <person name="Yasawong M."/>
            <person name="Lucas S."/>
            <person name="Deshpande S."/>
            <person name="Cheng J.F."/>
            <person name="Detter C."/>
            <person name="Tapia R."/>
            <person name="Han C."/>
            <person name="Goodwin L."/>
            <person name="Pitluck S."/>
            <person name="Liolios K."/>
            <person name="Ivanova N."/>
            <person name="Mavromatis K."/>
            <person name="Pati A."/>
            <person name="Chen A."/>
            <person name="Palaniappan K."/>
            <person name="Land M."/>
            <person name="Hauser L."/>
            <person name="Chang Y.J."/>
            <person name="Jeffries C.D."/>
            <person name="Rohde M."/>
            <person name="Pukall R."/>
            <person name="Sikorski J."/>
            <person name="Goker M."/>
            <person name="Woyke T."/>
            <person name="Bristow J."/>
            <person name="Eisen J.A."/>
            <person name="Markowitz V."/>
            <person name="Hugenholtz P."/>
            <person name="Kyrpides N.C."/>
            <person name="Klenk H.P."/>
            <person name="Lapidus A."/>
        </authorList>
    </citation>
    <scope>NUCLEOTIDE SEQUENCE [LARGE SCALE GENOMIC DNA]</scope>
    <source>
        <strain evidence="15">ATCC 23552 / DSM 43043 / JCM 3097 / NBRC 12989 / 7 KIP</strain>
    </source>
</reference>
<dbReference type="PANTHER" id="PTHR45436:SF5">
    <property type="entry name" value="SENSOR HISTIDINE KINASE TRCS"/>
    <property type="match status" value="1"/>
</dbReference>
<dbReference type="AlphaFoldDB" id="E6SDY6"/>
<evidence type="ECO:0000256" key="10">
    <source>
        <dbReference type="ARBA" id="ARBA00023136"/>
    </source>
</evidence>
<dbReference type="SMART" id="SM00387">
    <property type="entry name" value="HATPase_c"/>
    <property type="match status" value="1"/>
</dbReference>
<dbReference type="SUPFAM" id="SSF47384">
    <property type="entry name" value="Homodimeric domain of signal transducing histidine kinase"/>
    <property type="match status" value="1"/>
</dbReference>
<evidence type="ECO:0000259" key="12">
    <source>
        <dbReference type="PROSITE" id="PS50109"/>
    </source>
</evidence>